<dbReference type="VEuPathDB" id="TriTrypDB:LMJFC_070009500"/>
<dbReference type="HOGENOM" id="CLU_1463939_0_0_1"/>
<sequence length="185" mass="20639">MRTRLCVRVCVCVCVALGTCSPVPDNYVAHLLHPRICPSHRSHAPRVSLHLPAKPLSANPSFHSHLFHCFRSPFEFILMLRRCAPLLIGVEGDTFVSAIKDKQYLAHRLAILGKEDPNFKAQCMSDDDIKRFTTSLGSAESLFNKQAGAIPTNVVDEETGRVIGSTQPDPTRYGDWEVNGRCYDF</sequence>
<dbReference type="EMBL" id="FR796403">
    <property type="protein sequence ID" value="CAJ06996.1"/>
    <property type="molecule type" value="Genomic_DNA"/>
</dbReference>
<comment type="similarity">
    <text evidence="1">Belongs to the SDHAF4 family.</text>
</comment>
<reference evidence="4 5" key="3">
    <citation type="journal article" date="2011" name="Genome Res.">
        <title>Chromosome and gene copy number variation allow major structural change between species and strains of Leishmania.</title>
        <authorList>
            <person name="Rogers M.B."/>
            <person name="Hilley J.D."/>
            <person name="Dickens N.J."/>
            <person name="Wilkes J."/>
            <person name="Bates P.A."/>
            <person name="Depledge D.P."/>
            <person name="Harris D."/>
            <person name="Her Y."/>
            <person name="Herzyk P."/>
            <person name="Imamura H."/>
            <person name="Otto T.D."/>
            <person name="Sanders M."/>
            <person name="Seeger K."/>
            <person name="Dujardin J.C."/>
            <person name="Berriman M."/>
            <person name="Smith D.F."/>
            <person name="Hertz-Fowler C."/>
            <person name="Mottram J.C."/>
        </authorList>
    </citation>
    <scope>NUCLEOTIDE SEQUENCE [LARGE SCALE GENOMIC DNA]</scope>
    <source>
        <strain evidence="5">MHOM/IL/81/Friedlin</strain>
    </source>
</reference>
<evidence type="ECO:0000256" key="2">
    <source>
        <dbReference type="ARBA" id="ARBA00022170"/>
    </source>
</evidence>
<accession>Q4QIQ7</accession>
<evidence type="ECO:0000313" key="4">
    <source>
        <dbReference type="EMBL" id="CAJ06996.1"/>
    </source>
</evidence>
<dbReference type="RefSeq" id="XP_001680941.1">
    <property type="nucleotide sequence ID" value="XM_001680889.1"/>
</dbReference>
<feature type="chain" id="PRO_5004242203" description="Succinate dehydrogenase assembly factor 4, mitochondrial" evidence="3">
    <location>
        <begin position="21"/>
        <end position="185"/>
    </location>
</feature>
<dbReference type="GO" id="GO:0034553">
    <property type="term" value="P:mitochondrial respiratory chain complex II assembly"/>
    <property type="evidence" value="ECO:0000318"/>
    <property type="project" value="GO_Central"/>
</dbReference>
<reference evidence="4 5" key="1">
    <citation type="journal article" date="2005" name="Science">
        <title>The genome of the kinetoplastid parasite, Leishmania major.</title>
        <authorList>
            <person name="Ivens A.C."/>
            <person name="Peacock C.S."/>
            <person name="Worthey E.A."/>
            <person name="Murphy L."/>
            <person name="Aggarwal G."/>
            <person name="Berriman M."/>
            <person name="Sisk E."/>
            <person name="Rajandream M.A."/>
            <person name="Adlem E."/>
            <person name="Aert R."/>
            <person name="Anupama A."/>
            <person name="Apostolou Z."/>
            <person name="Attipoe P."/>
            <person name="Bason N."/>
            <person name="Bauser C."/>
            <person name="Beck A."/>
            <person name="Beverley S.M."/>
            <person name="Bianchettin G."/>
            <person name="Borzym K."/>
            <person name="Bothe G."/>
            <person name="Bruschi C.V."/>
            <person name="Collins M."/>
            <person name="Cadag E."/>
            <person name="Ciarloni L."/>
            <person name="Clayton C."/>
            <person name="Coulson R.M."/>
            <person name="Cronin A."/>
            <person name="Cruz A.K."/>
            <person name="Davies R.M."/>
            <person name="De Gaudenzi J."/>
            <person name="Dobson D.E."/>
            <person name="Duesterhoeft A."/>
            <person name="Fazelina G."/>
            <person name="Fosker N."/>
            <person name="Frasch A.C."/>
            <person name="Fraser A."/>
            <person name="Fuchs M."/>
            <person name="Gabel C."/>
            <person name="Goble A."/>
            <person name="Goffeau A."/>
            <person name="Harris D."/>
            <person name="Hertz-Fowler C."/>
            <person name="Hilbert H."/>
            <person name="Horn D."/>
            <person name="Huang Y."/>
            <person name="Klages S."/>
            <person name="Knights A."/>
            <person name="Kube M."/>
            <person name="Larke N."/>
            <person name="Litvin L."/>
            <person name="Lord A."/>
            <person name="Louie T."/>
            <person name="Marra M."/>
            <person name="Masuy D."/>
            <person name="Matthews K."/>
            <person name="Michaeli S."/>
            <person name="Mottram J.C."/>
            <person name="Muller-Auer S."/>
            <person name="Munden H."/>
            <person name="Nelson S."/>
            <person name="Norbertczak H."/>
            <person name="Oliver K."/>
            <person name="O'neil S."/>
            <person name="Pentony M."/>
            <person name="Pohl T.M."/>
            <person name="Price C."/>
            <person name="Purnelle B."/>
            <person name="Quail M.A."/>
            <person name="Rabbinowitsch E."/>
            <person name="Reinhardt R."/>
            <person name="Rieger M."/>
            <person name="Rinta J."/>
            <person name="Robben J."/>
            <person name="Robertson L."/>
            <person name="Ruiz J.C."/>
            <person name="Rutter S."/>
            <person name="Saunders D."/>
            <person name="Schafer M."/>
            <person name="Schein J."/>
            <person name="Schwartz D.C."/>
            <person name="Seeger K."/>
            <person name="Seyler A."/>
            <person name="Sharp S."/>
            <person name="Shin H."/>
            <person name="Sivam D."/>
            <person name="Squares R."/>
            <person name="Squares S."/>
            <person name="Tosato V."/>
            <person name="Vogt C."/>
            <person name="Volckaert G."/>
            <person name="Wambutt R."/>
            <person name="Warren T."/>
            <person name="Wedler H."/>
            <person name="Woodward J."/>
            <person name="Zhou S."/>
            <person name="Zimmermann W."/>
            <person name="Smith D.F."/>
            <person name="Blackwell J.M."/>
            <person name="Stuart K.D."/>
            <person name="Barrell B."/>
            <person name="Myler P.J."/>
        </authorList>
    </citation>
    <scope>NUCLEOTIDE SEQUENCE [LARGE SCALE GENOMIC DNA]</scope>
    <source>
        <strain evidence="5">MHOM/IL/81/Friedlin</strain>
    </source>
</reference>
<dbReference type="AlphaFoldDB" id="Q4QIQ7"/>
<evidence type="ECO:0000256" key="3">
    <source>
        <dbReference type="SAM" id="SignalP"/>
    </source>
</evidence>
<evidence type="ECO:0000256" key="1">
    <source>
        <dbReference type="ARBA" id="ARBA00005701"/>
    </source>
</evidence>
<proteinExistence type="inferred from homology"/>
<reference key="2">
    <citation type="submission" date="2005-06" db="EMBL/GenBank/DDBJ databases">
        <authorList>
            <person name="Peacock C.S"/>
            <person name="Murphy L."/>
            <person name="Ivens A.C"/>
            <person name="Berriman M."/>
            <person name="Blackwell J."/>
            <person name="Smith D."/>
            <person name="Collins M."/>
            <person name="Fosker N."/>
            <person name="Harris D."/>
            <person name="Oliver K."/>
            <person name="O'Neil S."/>
            <person name="Saunders D."/>
            <person name="Seeger K."/>
            <person name="Warren T."/>
            <person name="Rajandream M."/>
            <person name="and Barrell B.G."/>
        </authorList>
    </citation>
    <scope>NUCLEOTIDE SEQUENCE</scope>
    <source>
        <strain>Friedlin</strain>
    </source>
</reference>
<protein>
    <recommendedName>
        <fullName evidence="2">Succinate dehydrogenase assembly factor 4, mitochondrial</fullName>
    </recommendedName>
</protein>
<gene>
    <name evidence="4" type="ORF">LMJF_07_0360</name>
</gene>
<evidence type="ECO:0000313" key="5">
    <source>
        <dbReference type="Proteomes" id="UP000000542"/>
    </source>
</evidence>
<dbReference type="KEGG" id="lma:LMJF_07_0360"/>
<dbReference type="eggNOG" id="ENOG502S3R8">
    <property type="taxonomic scope" value="Eukaryota"/>
</dbReference>
<dbReference type="Pfam" id="PF07896">
    <property type="entry name" value="DUF1674"/>
    <property type="match status" value="1"/>
</dbReference>
<keyword evidence="5" id="KW-1185">Reference proteome</keyword>
<feature type="signal peptide" evidence="3">
    <location>
        <begin position="1"/>
        <end position="20"/>
    </location>
</feature>
<organism evidence="4 5">
    <name type="scientific">Leishmania major</name>
    <dbReference type="NCBI Taxonomy" id="5664"/>
    <lineage>
        <taxon>Eukaryota</taxon>
        <taxon>Discoba</taxon>
        <taxon>Euglenozoa</taxon>
        <taxon>Kinetoplastea</taxon>
        <taxon>Metakinetoplastina</taxon>
        <taxon>Trypanosomatida</taxon>
        <taxon>Trypanosomatidae</taxon>
        <taxon>Leishmaniinae</taxon>
        <taxon>Leishmania</taxon>
    </lineage>
</organism>
<dbReference type="PANTHER" id="PTHR28524:SF3">
    <property type="entry name" value="SUCCINATE DEHYDROGENASE ASSEMBLY FACTOR 4, MITOCHONDRIAL"/>
    <property type="match status" value="1"/>
</dbReference>
<dbReference type="PANTHER" id="PTHR28524">
    <property type="entry name" value="SUCCINATE DEHYDROGENASE ASSEMBLY FACTOR 4, MITOCHONDRIAL"/>
    <property type="match status" value="1"/>
</dbReference>
<dbReference type="VEuPathDB" id="TriTrypDB:LmjF.07.0360"/>
<dbReference type="InterPro" id="IPR012875">
    <property type="entry name" value="SDHF4"/>
</dbReference>
<dbReference type="Proteomes" id="UP000000542">
    <property type="component" value="Chromosome 7"/>
</dbReference>
<dbReference type="OMA" id="LHPRICP"/>
<dbReference type="VEuPathDB" id="TriTrypDB:LMJSD75_070009900"/>
<dbReference type="VEuPathDB" id="TriTrypDB:LMJLV39_070009700"/>
<name>Q4QIQ7_LEIMA</name>
<keyword evidence="3" id="KW-0732">Signal</keyword>
<dbReference type="InParanoid" id="Q4QIQ7"/>
<dbReference type="GeneID" id="5649193"/>
<dbReference type="GO" id="GO:0005739">
    <property type="term" value="C:mitochondrion"/>
    <property type="evidence" value="ECO:0000318"/>
    <property type="project" value="GO_Central"/>
</dbReference>